<name>A0ACA9R4W0_9GLOM</name>
<organism evidence="1 2">
    <name type="scientific">Dentiscutata heterogama</name>
    <dbReference type="NCBI Taxonomy" id="1316150"/>
    <lineage>
        <taxon>Eukaryota</taxon>
        <taxon>Fungi</taxon>
        <taxon>Fungi incertae sedis</taxon>
        <taxon>Mucoromycota</taxon>
        <taxon>Glomeromycotina</taxon>
        <taxon>Glomeromycetes</taxon>
        <taxon>Diversisporales</taxon>
        <taxon>Gigasporaceae</taxon>
        <taxon>Dentiscutata</taxon>
    </lineage>
</organism>
<accession>A0ACA9R4W0</accession>
<evidence type="ECO:0000313" key="2">
    <source>
        <dbReference type="Proteomes" id="UP000789702"/>
    </source>
</evidence>
<reference evidence="1" key="1">
    <citation type="submission" date="2021-06" db="EMBL/GenBank/DDBJ databases">
        <authorList>
            <person name="Kallberg Y."/>
            <person name="Tangrot J."/>
            <person name="Rosling A."/>
        </authorList>
    </citation>
    <scope>NUCLEOTIDE SEQUENCE</scope>
    <source>
        <strain evidence="1">IL203A</strain>
    </source>
</reference>
<sequence length="81" mass="9555">EPILQALTMVYRSLGKHDEIVKLYDNATRKNPNSEELSNHWFMAMVRNSDFKGQQQVALKLHKNFKSNKYLFWAIMSLVLQ</sequence>
<dbReference type="EMBL" id="CAJVPU010060726">
    <property type="protein sequence ID" value="CAG8777469.1"/>
    <property type="molecule type" value="Genomic_DNA"/>
</dbReference>
<comment type="caution">
    <text evidence="1">The sequence shown here is derived from an EMBL/GenBank/DDBJ whole genome shotgun (WGS) entry which is preliminary data.</text>
</comment>
<protein>
    <submittedName>
        <fullName evidence="1">1151_t:CDS:1</fullName>
    </submittedName>
</protein>
<evidence type="ECO:0000313" key="1">
    <source>
        <dbReference type="EMBL" id="CAG8777469.1"/>
    </source>
</evidence>
<keyword evidence="2" id="KW-1185">Reference proteome</keyword>
<feature type="non-terminal residue" evidence="1">
    <location>
        <position position="81"/>
    </location>
</feature>
<feature type="non-terminal residue" evidence="1">
    <location>
        <position position="1"/>
    </location>
</feature>
<gene>
    <name evidence="1" type="ORF">DHETER_LOCUS16203</name>
</gene>
<proteinExistence type="predicted"/>
<dbReference type="Proteomes" id="UP000789702">
    <property type="component" value="Unassembled WGS sequence"/>
</dbReference>